<dbReference type="Pfam" id="PF00561">
    <property type="entry name" value="Abhydrolase_1"/>
    <property type="match status" value="1"/>
</dbReference>
<protein>
    <submittedName>
        <fullName evidence="2">Carboxylesterase</fullName>
    </submittedName>
</protein>
<keyword evidence="3" id="KW-1185">Reference proteome</keyword>
<dbReference type="SUPFAM" id="SSF53474">
    <property type="entry name" value="alpha/beta-Hydrolases"/>
    <property type="match status" value="1"/>
</dbReference>
<dbReference type="InterPro" id="IPR050228">
    <property type="entry name" value="Carboxylesterase_BioH"/>
</dbReference>
<dbReference type="PANTHER" id="PTHR43194">
    <property type="entry name" value="HYDROLASE ALPHA/BETA FOLD FAMILY"/>
    <property type="match status" value="1"/>
</dbReference>
<gene>
    <name evidence="2" type="ORF">GCM10010994_12820</name>
</gene>
<dbReference type="AlphaFoldDB" id="A0A916U1B6"/>
<reference evidence="2" key="1">
    <citation type="journal article" date="2014" name="Int. J. Syst. Evol. Microbiol.">
        <title>Complete genome sequence of Corynebacterium casei LMG S-19264T (=DSM 44701T), isolated from a smear-ripened cheese.</title>
        <authorList>
            <consortium name="US DOE Joint Genome Institute (JGI-PGF)"/>
            <person name="Walter F."/>
            <person name="Albersmeier A."/>
            <person name="Kalinowski J."/>
            <person name="Ruckert C."/>
        </authorList>
    </citation>
    <scope>NUCLEOTIDE SEQUENCE</scope>
    <source>
        <strain evidence="2">CGMCC 1.12919</strain>
    </source>
</reference>
<dbReference type="InterPro" id="IPR000073">
    <property type="entry name" value="AB_hydrolase_1"/>
</dbReference>
<accession>A0A916U1B6</accession>
<dbReference type="PRINTS" id="PR00111">
    <property type="entry name" value="ABHYDROLASE"/>
</dbReference>
<dbReference type="Gene3D" id="3.40.50.1820">
    <property type="entry name" value="alpha/beta hydrolase"/>
    <property type="match status" value="1"/>
</dbReference>
<dbReference type="EMBL" id="BMGG01000002">
    <property type="protein sequence ID" value="GGC55378.1"/>
    <property type="molecule type" value="Genomic_DNA"/>
</dbReference>
<dbReference type="InterPro" id="IPR029058">
    <property type="entry name" value="AB_hydrolase_fold"/>
</dbReference>
<dbReference type="Proteomes" id="UP000637002">
    <property type="component" value="Unassembled WGS sequence"/>
</dbReference>
<name>A0A916U1B6_9HYPH</name>
<sequence>MTLQQAMIPHFDPIVGRYLNLDLFGRPHRIYVEEAGQGIPLLCLHTAGSDGRQYRGLMTSDDILQRFRVISFDMPWHGKSSPPAGWHEEEYQLTTKAYVEMILTVADALALDRPVVMGCSIGGRVVLNLALDHPERFRAIIGLQSGAHVDPYYDITWAHRPDVHGGEVCASIVSGLMGPASPEAERWETLWHYMQGGPGIFKGDLHFYKIDGDIRGRVGAIDTSRCPLYLLTGEYDYSCTPADTLDLVTRIKGADATIMKGLGHFPMSEDPAAFLGYLKPVLERIEAGTRAA</sequence>
<dbReference type="PANTHER" id="PTHR43194:SF2">
    <property type="entry name" value="PEROXISOMAL MEMBRANE PROTEIN LPX1"/>
    <property type="match status" value="1"/>
</dbReference>
<comment type="caution">
    <text evidence="2">The sequence shown here is derived from an EMBL/GenBank/DDBJ whole genome shotgun (WGS) entry which is preliminary data.</text>
</comment>
<evidence type="ECO:0000313" key="2">
    <source>
        <dbReference type="EMBL" id="GGC55378.1"/>
    </source>
</evidence>
<evidence type="ECO:0000313" key="3">
    <source>
        <dbReference type="Proteomes" id="UP000637002"/>
    </source>
</evidence>
<proteinExistence type="predicted"/>
<reference evidence="2" key="2">
    <citation type="submission" date="2020-09" db="EMBL/GenBank/DDBJ databases">
        <authorList>
            <person name="Sun Q."/>
            <person name="Zhou Y."/>
        </authorList>
    </citation>
    <scope>NUCLEOTIDE SEQUENCE</scope>
    <source>
        <strain evidence="2">CGMCC 1.12919</strain>
    </source>
</reference>
<dbReference type="RefSeq" id="WP_244641826.1">
    <property type="nucleotide sequence ID" value="NZ_BMGG01000002.1"/>
</dbReference>
<organism evidence="2 3">
    <name type="scientific">Chelatococcus reniformis</name>
    <dbReference type="NCBI Taxonomy" id="1494448"/>
    <lineage>
        <taxon>Bacteria</taxon>
        <taxon>Pseudomonadati</taxon>
        <taxon>Pseudomonadota</taxon>
        <taxon>Alphaproteobacteria</taxon>
        <taxon>Hyphomicrobiales</taxon>
        <taxon>Chelatococcaceae</taxon>
        <taxon>Chelatococcus</taxon>
    </lineage>
</organism>
<evidence type="ECO:0000259" key="1">
    <source>
        <dbReference type="Pfam" id="PF00561"/>
    </source>
</evidence>
<feature type="domain" description="AB hydrolase-1" evidence="1">
    <location>
        <begin position="40"/>
        <end position="145"/>
    </location>
</feature>